<dbReference type="PROSITE" id="PS51412">
    <property type="entry name" value="MACPF_2"/>
    <property type="match status" value="1"/>
</dbReference>
<dbReference type="Proteomes" id="UP000663845">
    <property type="component" value="Unassembled WGS sequence"/>
</dbReference>
<name>A0A818S511_9BILA</name>
<dbReference type="PROSITE" id="PS50026">
    <property type="entry name" value="EGF_3"/>
    <property type="match status" value="1"/>
</dbReference>
<dbReference type="EMBL" id="CAJNON010000048">
    <property type="protein sequence ID" value="CAF0866654.1"/>
    <property type="molecule type" value="Genomic_DNA"/>
</dbReference>
<evidence type="ECO:0000313" key="6">
    <source>
        <dbReference type="EMBL" id="CAF0866654.1"/>
    </source>
</evidence>
<dbReference type="InterPro" id="IPR000742">
    <property type="entry name" value="EGF"/>
</dbReference>
<gene>
    <name evidence="5" type="ORF">JYZ213_LOCUS7542</name>
    <name evidence="8" type="ORF">OKA104_LOCUS21136</name>
    <name evidence="7" type="ORF">OXD698_LOCUS9809</name>
    <name evidence="6" type="ORF">VCS650_LOCUS7490</name>
</gene>
<evidence type="ECO:0000256" key="2">
    <source>
        <dbReference type="SAM" id="SignalP"/>
    </source>
</evidence>
<evidence type="ECO:0008006" key="10">
    <source>
        <dbReference type="Google" id="ProtNLM"/>
    </source>
</evidence>
<accession>A0A818S511</accession>
<evidence type="ECO:0000313" key="8">
    <source>
        <dbReference type="EMBL" id="CAF3844981.1"/>
    </source>
</evidence>
<dbReference type="AlphaFoldDB" id="A0A818S511"/>
<dbReference type="EMBL" id="CAJNOG010000050">
    <property type="protein sequence ID" value="CAF0844424.1"/>
    <property type="molecule type" value="Genomic_DNA"/>
</dbReference>
<dbReference type="CDD" id="cd00054">
    <property type="entry name" value="EGF_CA"/>
    <property type="match status" value="1"/>
</dbReference>
<dbReference type="Proteomes" id="UP000663891">
    <property type="component" value="Unassembled WGS sequence"/>
</dbReference>
<dbReference type="PROSITE" id="PS00022">
    <property type="entry name" value="EGF_1"/>
    <property type="match status" value="1"/>
</dbReference>
<evidence type="ECO:0000259" key="4">
    <source>
        <dbReference type="PROSITE" id="PS51412"/>
    </source>
</evidence>
<organism evidence="7 9">
    <name type="scientific">Adineta steineri</name>
    <dbReference type="NCBI Taxonomy" id="433720"/>
    <lineage>
        <taxon>Eukaryota</taxon>
        <taxon>Metazoa</taxon>
        <taxon>Spiralia</taxon>
        <taxon>Gnathifera</taxon>
        <taxon>Rotifera</taxon>
        <taxon>Eurotatoria</taxon>
        <taxon>Bdelloidea</taxon>
        <taxon>Adinetida</taxon>
        <taxon>Adinetidae</taxon>
        <taxon>Adineta</taxon>
    </lineage>
</organism>
<dbReference type="InterPro" id="IPR020864">
    <property type="entry name" value="MACPF"/>
</dbReference>
<dbReference type="EMBL" id="CAJOAZ010000505">
    <property type="protein sequence ID" value="CAF3664347.1"/>
    <property type="molecule type" value="Genomic_DNA"/>
</dbReference>
<feature type="domain" description="MACPF" evidence="4">
    <location>
        <begin position="23"/>
        <end position="353"/>
    </location>
</feature>
<evidence type="ECO:0000313" key="9">
    <source>
        <dbReference type="Proteomes" id="UP000663844"/>
    </source>
</evidence>
<comment type="caution">
    <text evidence="1">Lacks conserved residue(s) required for the propagation of feature annotation.</text>
</comment>
<feature type="disulfide bond" evidence="1">
    <location>
        <begin position="383"/>
        <end position="392"/>
    </location>
</feature>
<dbReference type="PROSITE" id="PS01186">
    <property type="entry name" value="EGF_2"/>
    <property type="match status" value="1"/>
</dbReference>
<dbReference type="Pfam" id="PF01823">
    <property type="entry name" value="MACPF"/>
    <property type="match status" value="1"/>
</dbReference>
<dbReference type="OrthoDB" id="9989813at2759"/>
<evidence type="ECO:0000259" key="3">
    <source>
        <dbReference type="PROSITE" id="PS50026"/>
    </source>
</evidence>
<sequence>MNFKTIFYCLFVVLHITNTLPVNFSSNQLNIDWLINSNKIALGYNPSRGNPICYSGDCVMKGFGAPVFKLQYTKRPIGSCLEKLLPEHIEVTCIPASEVNAKTEKISTFYEYKESYSKSESSGVNLGIVNFGSSDETSWMLDNIYKYNYTMYYTYVRMSFVKLMLFAPRLDLTEEFQAVIAAMPCCHIGCETTESYIRKSIFDQFGYTYLNEILLGGVAQQLITINSSDIEKIYEEGHNSASQAGVSFGISFGMTESESHNKGNHTKFMKYVQNMYASTAGGQPFDNSIQNETVKTMPLNEWFTTVPSNPVITQMRMTKLSELLTKERFPNDTQIEDKARLIELVWAKYDGNQALAKCVNDCTSPCHGRCVSTGYFQFGLCVCQAGFTGHDCSIRLF</sequence>
<evidence type="ECO:0000313" key="5">
    <source>
        <dbReference type="EMBL" id="CAF0844424.1"/>
    </source>
</evidence>
<feature type="signal peptide" evidence="2">
    <location>
        <begin position="1"/>
        <end position="21"/>
    </location>
</feature>
<comment type="caution">
    <text evidence="7">The sequence shown here is derived from an EMBL/GenBank/DDBJ whole genome shotgun (WGS) entry which is preliminary data.</text>
</comment>
<reference evidence="7" key="1">
    <citation type="submission" date="2021-02" db="EMBL/GenBank/DDBJ databases">
        <authorList>
            <person name="Nowell W R."/>
        </authorList>
    </citation>
    <scope>NUCLEOTIDE SEQUENCE</scope>
</reference>
<dbReference type="Proteomes" id="UP000663844">
    <property type="component" value="Unassembled WGS sequence"/>
</dbReference>
<feature type="domain" description="EGF-like" evidence="3">
    <location>
        <begin position="359"/>
        <end position="393"/>
    </location>
</feature>
<evidence type="ECO:0000313" key="7">
    <source>
        <dbReference type="EMBL" id="CAF3664347.1"/>
    </source>
</evidence>
<keyword evidence="2" id="KW-0732">Signal</keyword>
<dbReference type="Pfam" id="PF23106">
    <property type="entry name" value="EGF_Teneurin"/>
    <property type="match status" value="1"/>
</dbReference>
<keyword evidence="1" id="KW-0245">EGF-like domain</keyword>
<feature type="chain" id="PRO_5036234032" description="MACPF domain-containing protein" evidence="2">
    <location>
        <begin position="22"/>
        <end position="397"/>
    </location>
</feature>
<dbReference type="EMBL" id="CAJOAY010001453">
    <property type="protein sequence ID" value="CAF3844981.1"/>
    <property type="molecule type" value="Genomic_DNA"/>
</dbReference>
<protein>
    <recommendedName>
        <fullName evidence="10">MACPF domain-containing protein</fullName>
    </recommendedName>
</protein>
<dbReference type="Proteomes" id="UP000663881">
    <property type="component" value="Unassembled WGS sequence"/>
</dbReference>
<proteinExistence type="predicted"/>
<keyword evidence="1" id="KW-1015">Disulfide bond</keyword>
<evidence type="ECO:0000256" key="1">
    <source>
        <dbReference type="PROSITE-ProRule" id="PRU00076"/>
    </source>
</evidence>